<keyword evidence="2" id="KW-0812">Transmembrane</keyword>
<keyword evidence="2" id="KW-0472">Membrane</keyword>
<feature type="region of interest" description="Disordered" evidence="1">
    <location>
        <begin position="1693"/>
        <end position="1713"/>
    </location>
</feature>
<name>A0A4R1CDT3_9ACTN</name>
<protein>
    <recommendedName>
        <fullName evidence="5">Glycosyl hydrolase</fullName>
    </recommendedName>
</protein>
<dbReference type="RefSeq" id="WP_131582654.1">
    <property type="nucleotide sequence ID" value="NZ_SJZJ01000009.1"/>
</dbReference>
<feature type="transmembrane region" description="Helical" evidence="2">
    <location>
        <begin position="1511"/>
        <end position="1535"/>
    </location>
</feature>
<evidence type="ECO:0000256" key="2">
    <source>
        <dbReference type="SAM" id="Phobius"/>
    </source>
</evidence>
<proteinExistence type="predicted"/>
<comment type="caution">
    <text evidence="3">The sequence shown here is derived from an EMBL/GenBank/DDBJ whole genome shotgun (WGS) entry which is preliminary data.</text>
</comment>
<feature type="compositionally biased region" description="Pro residues" evidence="1">
    <location>
        <begin position="1566"/>
        <end position="1584"/>
    </location>
</feature>
<keyword evidence="4" id="KW-1185">Reference proteome</keyword>
<feature type="region of interest" description="Disordered" evidence="1">
    <location>
        <begin position="1562"/>
        <end position="1592"/>
    </location>
</feature>
<organism evidence="3 4">
    <name type="scientific">Nocardioides jejuensis</name>
    <dbReference type="NCBI Taxonomy" id="2502782"/>
    <lineage>
        <taxon>Bacteria</taxon>
        <taxon>Bacillati</taxon>
        <taxon>Actinomycetota</taxon>
        <taxon>Actinomycetes</taxon>
        <taxon>Propionibacteriales</taxon>
        <taxon>Nocardioidaceae</taxon>
        <taxon>Nocardioides</taxon>
    </lineage>
</organism>
<accession>A0A4R1CDT3</accession>
<evidence type="ECO:0000313" key="3">
    <source>
        <dbReference type="EMBL" id="TCJ28951.1"/>
    </source>
</evidence>
<evidence type="ECO:0000313" key="4">
    <source>
        <dbReference type="Proteomes" id="UP000295453"/>
    </source>
</evidence>
<evidence type="ECO:0008006" key="5">
    <source>
        <dbReference type="Google" id="ProtNLM"/>
    </source>
</evidence>
<dbReference type="InterPro" id="IPR015943">
    <property type="entry name" value="WD40/YVTN_repeat-like_dom_sf"/>
</dbReference>
<keyword evidence="2" id="KW-1133">Transmembrane helix</keyword>
<feature type="transmembrane region" description="Helical" evidence="2">
    <location>
        <begin position="1375"/>
        <end position="1396"/>
    </location>
</feature>
<feature type="transmembrane region" description="Helical" evidence="2">
    <location>
        <begin position="1334"/>
        <end position="1355"/>
    </location>
</feature>
<dbReference type="OrthoDB" id="9764804at2"/>
<dbReference type="EMBL" id="SJZJ01000009">
    <property type="protein sequence ID" value="TCJ28951.1"/>
    <property type="molecule type" value="Genomic_DNA"/>
</dbReference>
<evidence type="ECO:0000256" key="1">
    <source>
        <dbReference type="SAM" id="MobiDB-lite"/>
    </source>
</evidence>
<dbReference type="SUPFAM" id="SSF110296">
    <property type="entry name" value="Oligoxyloglucan reducing end-specific cellobiohydrolase"/>
    <property type="match status" value="1"/>
</dbReference>
<dbReference type="Gene3D" id="2.130.10.10">
    <property type="entry name" value="YVTN repeat-like/Quinoprotein amine dehydrogenase"/>
    <property type="match status" value="3"/>
</dbReference>
<sequence>MPGSGNAFKRLDAFYSERSAGAVDGPSAFTAPPSPAEERLAALALYRAASAEPAAAGFAADDTAGARNWTPLGPFAVVRGQGGTLPTVSGRVHDVAISEDGLRVYVATANGGVWRSLDAGRTWEPMSDGLEVLEPGGPVPAAGITRQADSLACGAIALVERPGRPDRLYVGTGQWGITTDNTPESGYLGVGVLRSDDGGLTWVTEEADVPLAGQGVYAVAFDPANPDDAVAATSNGLYRRTDQGAPDHAWKWIQQQYAPMGVPPVPGGPMFSCTSVVMGPSGAFYAVENGGTCWQSPPAATGGSQPWTSLPSVPWGSTDIGRVSIACSASAPVQLYALSARLQSPGRFFFHSLQRLDLGAATPTWRTVSDPSGKLRGLFGTAGGDAWGQGSYDQAIAVAPDDPDTVYVGGSAAEVPRQGGPAGTTEWAAALYRCKVRATATAFTCTSTLIGDAVHSDVHRARFRPGSSRELWVGCDGGIYVAADSTASGRLLFEDRNTGLSTAMLMGLDHIPGDESYAFCGAQDNGGLRWRGGDVWDHQMYGDGGTTVVNHDTPVSAHPNAAHPPKPPDREVLSGYTNKEVRRFAVNGQRYTRSLGNPPASDTLFYPPMASSPVAGQGSFVVFGGQKPYVSSDFTRTWNSSLPALPAHSGLIRAVAVHSRDLFYVGTTRGRVFRYQRAGTTWGAPTEFARDDAPATPETRPITGICIDRSKADGSAFYVTVGGVSTPAAFASHVFQVDTSRATRWAPRSTGLLPIQHNALLVDPSDATHLFTAADLGVWESTDSGASWRPLEKNLPDVAVVDLDFVTAGPVRLLRATTHGRGVFELRLDRPQPGIELYIRANGMDRRYRSARTDVGPLTDGNPSTLDESPDIYVEPQQVNGLFSLRGDVAPNVTELFNLRPQPEVLATDDSNAEAITRVHVVVRNRGWRRADNVRVSLLVGPATDALPGWVAGYAAGSDPGTTDTWKAVGTTTLSGLINNRPGVATFALSSALLPRLSTIANKNYRLVALLHHDADRFADVATAAGSDLTQAVALTTTSRLVAVRKVTVIDGAGRAAPAGGTGLFAPLATTVLAHRRLVDLADKLQIKVGTAHATVHPVERRVLAMARVTQQRLETGPQRTAIAGVPAVSNRLSGFAVLGSLGFEIPRYLGAFTPGGAWFSDTIRHGTADPHMSLVAVNATEIPFRLAQLAKTLPAKDAVDAFGLGLLSGAAANVVLSPQLTGLFAQETNADWSPFAPSRGMRALEYQLRSRYLGGPTAPLTPWLPAPGQLPADAWQPFVTSVTALAGFPSHLVPGFGPFERDLAGPPPAATSSGFADSYALLHDDTRIANWGFWPWLGLMLPIFTMPTVAFAAARALPHGKAFIQGGPLGEREVFEALALSMGLGSLTPFVYSMIMWSKVPDRTEAFTTALVMGLARLGVTTAALATSGDEGQSPAVRWAGLFPPLIGADAYAAIRALADSGRLPGISKVFGLQTLPSLTALTTLGLLGIGRAITGSEPATPDDQTGRDVAYGLITGISGALGIVGASLSAMALSNGAGWHSWFGSGTSPSLLDAAAHTGLVPSVPTPADPTAPPSPPLPGDPAPGTAGLIPSSAARVFDAAQLWVPPGAAATVDQQRYPAGVRPLARIWAQPQAGTPAPPPLEVKVGEEILRFRREGRPDQEVVLPDHPTATAIASRLEGAVTGLHASLIGPDTPPLEVPRPRSLSDPGDSVPFERAEALRTAFQRVPETESHALVLRQSPRLEQSTVAGRTPTASTPYPLLPTGANDSEAGTGIGDAADLATLLLVAAAPSFATVTVNDTRPALPTPAVGEVVQVFRRWNLDHRRMNEWRTLVTGHGAAAPPDESAHRRTVPTGFQAPGDAGRQLAEAMGWLPLWRAWLRIATSPTLNAGGTGTTGNPEVTMPGGTKKRPTNRELTQAVAWLLDMGLT</sequence>
<reference evidence="3 4" key="1">
    <citation type="submission" date="2019-03" db="EMBL/GenBank/DDBJ databases">
        <authorList>
            <person name="Kim M.K.M."/>
        </authorList>
    </citation>
    <scope>NUCLEOTIDE SEQUENCE [LARGE SCALE GENOMIC DNA]</scope>
    <source>
        <strain evidence="3 4">18JY15-6</strain>
    </source>
</reference>
<feature type="region of interest" description="Disordered" evidence="1">
    <location>
        <begin position="1889"/>
        <end position="1916"/>
    </location>
</feature>
<gene>
    <name evidence="3" type="ORF">EPD65_07225</name>
</gene>
<dbReference type="Proteomes" id="UP000295453">
    <property type="component" value="Unassembled WGS sequence"/>
</dbReference>
<feature type="transmembrane region" description="Helical" evidence="2">
    <location>
        <begin position="1408"/>
        <end position="1428"/>
    </location>
</feature>